<evidence type="ECO:0000313" key="2">
    <source>
        <dbReference type="EMBL" id="KUM47926.1"/>
    </source>
</evidence>
<evidence type="ECO:0000256" key="1">
    <source>
        <dbReference type="SAM" id="Phobius"/>
    </source>
</evidence>
<dbReference type="EMBL" id="LKAM01000006">
    <property type="protein sequence ID" value="KUM47926.1"/>
    <property type="molecule type" value="Genomic_DNA"/>
</dbReference>
<keyword evidence="2" id="KW-0496">Mitochondrion</keyword>
<geneLocation type="mitochondrion" evidence="2"/>
<sequence length="81" mass="8789">MDIGMSLRRRTRNLSHYPCSNQEGLCCYGRLSIIPYYDSGVNVLIHAIELGLIGRFICASFAVGALLPFIISSSVGCHIGA</sequence>
<keyword evidence="1" id="KW-0812">Transmembrane</keyword>
<name>A0A101LYX6_PICGL</name>
<feature type="transmembrane region" description="Helical" evidence="1">
    <location>
        <begin position="52"/>
        <end position="71"/>
    </location>
</feature>
<organism evidence="2">
    <name type="scientific">Picea glauca</name>
    <name type="common">White spruce</name>
    <name type="synonym">Pinus glauca</name>
    <dbReference type="NCBI Taxonomy" id="3330"/>
    <lineage>
        <taxon>Eukaryota</taxon>
        <taxon>Viridiplantae</taxon>
        <taxon>Streptophyta</taxon>
        <taxon>Embryophyta</taxon>
        <taxon>Tracheophyta</taxon>
        <taxon>Spermatophyta</taxon>
        <taxon>Pinopsida</taxon>
        <taxon>Pinidae</taxon>
        <taxon>Conifers I</taxon>
        <taxon>Pinales</taxon>
        <taxon>Pinaceae</taxon>
        <taxon>Picea</taxon>
    </lineage>
</organism>
<comment type="caution">
    <text evidence="2">The sequence shown here is derived from an EMBL/GenBank/DDBJ whole genome shotgun (WGS) entry which is preliminary data.</text>
</comment>
<dbReference type="AlphaFoldDB" id="A0A101LYX6"/>
<protein>
    <submittedName>
        <fullName evidence="2">Uncharacterized protein</fullName>
    </submittedName>
</protein>
<keyword evidence="1" id="KW-0472">Membrane</keyword>
<reference evidence="2" key="1">
    <citation type="journal article" date="2015" name="Genome Biol. Evol.">
        <title>Organellar Genomes of White Spruce (Picea glauca): Assembly and Annotation.</title>
        <authorList>
            <person name="Jackman S.D."/>
            <person name="Warren R.L."/>
            <person name="Gibb E.A."/>
            <person name="Vandervalk B.P."/>
            <person name="Mohamadi H."/>
            <person name="Chu J."/>
            <person name="Raymond A."/>
            <person name="Pleasance S."/>
            <person name="Coope R."/>
            <person name="Wildung M.R."/>
            <person name="Ritland C.E."/>
            <person name="Bousquet J."/>
            <person name="Jones S.J."/>
            <person name="Bohlmann J."/>
            <person name="Birol I."/>
        </authorList>
    </citation>
    <scope>NUCLEOTIDE SEQUENCE [LARGE SCALE GENOMIC DNA]</scope>
    <source>
        <tissue evidence="2">Flushing bud</tissue>
    </source>
</reference>
<accession>A0A101LYX6</accession>
<gene>
    <name evidence="2" type="ORF">ABT39_MTgene4921</name>
</gene>
<keyword evidence="1" id="KW-1133">Transmembrane helix</keyword>
<proteinExistence type="predicted"/>